<dbReference type="PROSITE" id="PS00135">
    <property type="entry name" value="TRYPSIN_SER"/>
    <property type="match status" value="1"/>
</dbReference>
<dbReference type="PROSITE" id="PS00134">
    <property type="entry name" value="TRYPSIN_HIS"/>
    <property type="match status" value="1"/>
</dbReference>
<feature type="region of interest" description="Disordered" evidence="1">
    <location>
        <begin position="1"/>
        <end position="20"/>
    </location>
</feature>
<dbReference type="SUPFAM" id="SSF50494">
    <property type="entry name" value="Trypsin-like serine proteases"/>
    <property type="match status" value="1"/>
</dbReference>
<accession>A0ABN1ACI7</accession>
<dbReference type="InterPro" id="IPR006311">
    <property type="entry name" value="TAT_signal"/>
</dbReference>
<dbReference type="InterPro" id="IPR033116">
    <property type="entry name" value="TRYPSIN_SER"/>
</dbReference>
<feature type="region of interest" description="Disordered" evidence="1">
    <location>
        <begin position="42"/>
        <end position="70"/>
    </location>
</feature>
<protein>
    <recommendedName>
        <fullName evidence="4">Serine protease</fullName>
    </recommendedName>
</protein>
<evidence type="ECO:0008006" key="4">
    <source>
        <dbReference type="Google" id="ProtNLM"/>
    </source>
</evidence>
<dbReference type="InterPro" id="IPR043504">
    <property type="entry name" value="Peptidase_S1_PA_chymotrypsin"/>
</dbReference>
<reference evidence="2 3" key="1">
    <citation type="journal article" date="2019" name="Int. J. Syst. Evol. Microbiol.">
        <title>The Global Catalogue of Microorganisms (GCM) 10K type strain sequencing project: providing services to taxonomists for standard genome sequencing and annotation.</title>
        <authorList>
            <consortium name="The Broad Institute Genomics Platform"/>
            <consortium name="The Broad Institute Genome Sequencing Center for Infectious Disease"/>
            <person name="Wu L."/>
            <person name="Ma J."/>
        </authorList>
    </citation>
    <scope>NUCLEOTIDE SEQUENCE [LARGE SCALE GENOMIC DNA]</scope>
    <source>
        <strain evidence="2 3">JCM 10649</strain>
    </source>
</reference>
<comment type="caution">
    <text evidence="2">The sequence shown here is derived from an EMBL/GenBank/DDBJ whole genome shotgun (WGS) entry which is preliminary data.</text>
</comment>
<dbReference type="EMBL" id="BAAAHB010000043">
    <property type="protein sequence ID" value="GAA0473118.1"/>
    <property type="molecule type" value="Genomic_DNA"/>
</dbReference>
<evidence type="ECO:0000313" key="3">
    <source>
        <dbReference type="Proteomes" id="UP001499895"/>
    </source>
</evidence>
<gene>
    <name evidence="2" type="ORF">GCM10009544_38940</name>
</gene>
<feature type="compositionally biased region" description="Low complexity" evidence="1">
    <location>
        <begin position="42"/>
        <end position="62"/>
    </location>
</feature>
<dbReference type="Proteomes" id="UP001499895">
    <property type="component" value="Unassembled WGS sequence"/>
</dbReference>
<keyword evidence="3" id="KW-1185">Reference proteome</keyword>
<dbReference type="RefSeq" id="WP_344092356.1">
    <property type="nucleotide sequence ID" value="NZ_BAAAHB010000043.1"/>
</dbReference>
<proteinExistence type="predicted"/>
<dbReference type="Gene3D" id="2.40.10.10">
    <property type="entry name" value="Trypsin-like serine proteases"/>
    <property type="match status" value="2"/>
</dbReference>
<dbReference type="PROSITE" id="PS51318">
    <property type="entry name" value="TAT"/>
    <property type="match status" value="1"/>
</dbReference>
<dbReference type="InterPro" id="IPR018114">
    <property type="entry name" value="TRYPSIN_HIS"/>
</dbReference>
<evidence type="ECO:0000313" key="2">
    <source>
        <dbReference type="EMBL" id="GAA0473118.1"/>
    </source>
</evidence>
<dbReference type="InterPro" id="IPR009003">
    <property type="entry name" value="Peptidase_S1_PA"/>
</dbReference>
<sequence length="457" mass="48022">MRSSPSPQHPSPRSSSLSRRAWRAGAYAAAAAVVTAAALTAGPQASARPAEPAPAAAGGTEAADNKPPAGFASWGGLAAAQKPLSEAANAIEDALGDSPAFSSLTVSVEDRSVTLYHKGDADQVEAAVAPQRAKGVRVELRSAPYNRSELKEAAGKVMGQPLTIDGQPTTVHSAGARADGSGLLLQGEPLRVNGAARSAPRSVAPEVPWTGTVTEVSTTLDSREKDEPLHSGGMLLRGRYKGGPICTSGFVVSWPQRNMDYLMTAAHCEKESGSGKKWYAGDQDTKVGSISDSWEKYDTALIPTHGGNLHTFTAWAGQPIYRQPQSIVKVNRASHSYVGEYLCASGSLSGEVCNLKVAEGRHFTRYKEFSVTTEVYTLKNTVPNVITAMKGDSGGPVFSRNVDNTVVARGLISSGIGNGTTCSNPAVNNSPVPCYRNINMTDVVDVLNMHQGMKITD</sequence>
<organism evidence="2 3">
    <name type="scientific">Streptomyces stramineus</name>
    <dbReference type="NCBI Taxonomy" id="173861"/>
    <lineage>
        <taxon>Bacteria</taxon>
        <taxon>Bacillati</taxon>
        <taxon>Actinomycetota</taxon>
        <taxon>Actinomycetes</taxon>
        <taxon>Kitasatosporales</taxon>
        <taxon>Streptomycetaceae</taxon>
        <taxon>Streptomyces</taxon>
    </lineage>
</organism>
<evidence type="ECO:0000256" key="1">
    <source>
        <dbReference type="SAM" id="MobiDB-lite"/>
    </source>
</evidence>
<name>A0ABN1ACI7_9ACTN</name>